<accession>A0A969WB54</accession>
<dbReference type="EMBL" id="JAAVXB010000009">
    <property type="protein sequence ID" value="NKF23742.1"/>
    <property type="molecule type" value="Genomic_DNA"/>
</dbReference>
<dbReference type="Proteomes" id="UP000653472">
    <property type="component" value="Unassembled WGS sequence"/>
</dbReference>
<protein>
    <submittedName>
        <fullName evidence="7">Group 1 truncated hemoglobin</fullName>
    </submittedName>
</protein>
<dbReference type="RefSeq" id="WP_168149060.1">
    <property type="nucleotide sequence ID" value="NZ_JAAVXB010000009.1"/>
</dbReference>
<dbReference type="InterPro" id="IPR012292">
    <property type="entry name" value="Globin/Proto"/>
</dbReference>
<dbReference type="GO" id="GO:0015671">
    <property type="term" value="P:oxygen transport"/>
    <property type="evidence" value="ECO:0007669"/>
    <property type="project" value="InterPro"/>
</dbReference>
<keyword evidence="3 6" id="KW-0349">Heme</keyword>
<evidence type="ECO:0000256" key="4">
    <source>
        <dbReference type="ARBA" id="ARBA00022723"/>
    </source>
</evidence>
<dbReference type="GO" id="GO:0019825">
    <property type="term" value="F:oxygen binding"/>
    <property type="evidence" value="ECO:0007669"/>
    <property type="project" value="InterPro"/>
</dbReference>
<dbReference type="PROSITE" id="PS01213">
    <property type="entry name" value="GLOBIN_FAM_2"/>
    <property type="match status" value="1"/>
</dbReference>
<evidence type="ECO:0000256" key="5">
    <source>
        <dbReference type="ARBA" id="ARBA00023004"/>
    </source>
</evidence>
<evidence type="ECO:0000256" key="1">
    <source>
        <dbReference type="ARBA" id="ARBA00001971"/>
    </source>
</evidence>
<dbReference type="CDD" id="cd00454">
    <property type="entry name" value="TrHb1_N"/>
    <property type="match status" value="1"/>
</dbReference>
<dbReference type="GO" id="GO:0020037">
    <property type="term" value="F:heme binding"/>
    <property type="evidence" value="ECO:0007669"/>
    <property type="project" value="InterPro"/>
</dbReference>
<sequence>MDHGTDEGSRYDAIGGRDGVESLVVKFYERVLADPLLAPFFLDIPIDRLRRMQCEFFTAALGGPGEYQGRVVAHAHQGLDIGRPHFQRFADHLFETLSEFPLDEQDRYDIINRINLYSDDIIGVGSDFSD</sequence>
<name>A0A969WB54_9GAMM</name>
<dbReference type="GO" id="GO:0046872">
    <property type="term" value="F:metal ion binding"/>
    <property type="evidence" value="ECO:0007669"/>
    <property type="project" value="UniProtKB-KW"/>
</dbReference>
<comment type="caution">
    <text evidence="7">The sequence shown here is derived from an EMBL/GenBank/DDBJ whole genome shotgun (WGS) entry which is preliminary data.</text>
</comment>
<dbReference type="Gene3D" id="1.10.490.10">
    <property type="entry name" value="Globins"/>
    <property type="match status" value="1"/>
</dbReference>
<comment type="cofactor">
    <cofactor evidence="1">
        <name>heme</name>
        <dbReference type="ChEBI" id="CHEBI:30413"/>
    </cofactor>
</comment>
<dbReference type="InterPro" id="IPR001486">
    <property type="entry name" value="Hemoglobin_trunc"/>
</dbReference>
<feature type="binding site" description="distal binding residue" evidence="6">
    <location>
        <position position="76"/>
    </location>
    <ligand>
        <name>heme</name>
        <dbReference type="ChEBI" id="CHEBI:30413"/>
    </ligand>
    <ligandPart>
        <name>Fe</name>
        <dbReference type="ChEBI" id="CHEBI:18248"/>
    </ligandPart>
</feature>
<keyword evidence="5 6" id="KW-0408">Iron</keyword>
<evidence type="ECO:0000313" key="8">
    <source>
        <dbReference type="Proteomes" id="UP000653472"/>
    </source>
</evidence>
<evidence type="ECO:0000256" key="3">
    <source>
        <dbReference type="ARBA" id="ARBA00022617"/>
    </source>
</evidence>
<organism evidence="7 8">
    <name type="scientific">Solimonas marina</name>
    <dbReference type="NCBI Taxonomy" id="2714601"/>
    <lineage>
        <taxon>Bacteria</taxon>
        <taxon>Pseudomonadati</taxon>
        <taxon>Pseudomonadota</taxon>
        <taxon>Gammaproteobacteria</taxon>
        <taxon>Nevskiales</taxon>
        <taxon>Nevskiaceae</taxon>
        <taxon>Solimonas</taxon>
    </lineage>
</organism>
<keyword evidence="2" id="KW-0813">Transport</keyword>
<evidence type="ECO:0000313" key="7">
    <source>
        <dbReference type="EMBL" id="NKF23742.1"/>
    </source>
</evidence>
<dbReference type="InterPro" id="IPR009050">
    <property type="entry name" value="Globin-like_sf"/>
</dbReference>
<proteinExistence type="predicted"/>
<evidence type="ECO:0000256" key="6">
    <source>
        <dbReference type="PIRSR" id="PIRSR601486-1"/>
    </source>
</evidence>
<keyword evidence="4 6" id="KW-0479">Metal-binding</keyword>
<reference evidence="7" key="1">
    <citation type="submission" date="2020-03" db="EMBL/GenBank/DDBJ databases">
        <title>Solimonas marina sp. nov., isolated from deep seawater of the Pacific Ocean.</title>
        <authorList>
            <person name="Liu X."/>
            <person name="Lai Q."/>
            <person name="Sun F."/>
            <person name="Gai Y."/>
            <person name="Li G."/>
            <person name="Shao Z."/>
        </authorList>
    </citation>
    <scope>NUCLEOTIDE SEQUENCE</scope>
    <source>
        <strain evidence="7">C16B3</strain>
    </source>
</reference>
<dbReference type="SUPFAM" id="SSF46458">
    <property type="entry name" value="Globin-like"/>
    <property type="match status" value="1"/>
</dbReference>
<dbReference type="AlphaFoldDB" id="A0A969WB54"/>
<dbReference type="InterPro" id="IPR019795">
    <property type="entry name" value="Globin_bac-like_CS"/>
</dbReference>
<dbReference type="Pfam" id="PF01152">
    <property type="entry name" value="Bac_globin"/>
    <property type="match status" value="1"/>
</dbReference>
<gene>
    <name evidence="7" type="ORF">G7Y82_15600</name>
</gene>
<evidence type="ECO:0000256" key="2">
    <source>
        <dbReference type="ARBA" id="ARBA00022448"/>
    </source>
</evidence>
<keyword evidence="8" id="KW-1185">Reference proteome</keyword>